<feature type="region of interest" description="Disordered" evidence="1">
    <location>
        <begin position="130"/>
        <end position="151"/>
    </location>
</feature>
<dbReference type="RefSeq" id="WP_245746807.1">
    <property type="nucleotide sequence ID" value="NZ_FMYQ01000008.1"/>
</dbReference>
<keyword evidence="4" id="KW-1185">Reference proteome</keyword>
<protein>
    <submittedName>
        <fullName evidence="3">Uncharacterized protein</fullName>
    </submittedName>
</protein>
<dbReference type="Proteomes" id="UP000198908">
    <property type="component" value="Unassembled WGS sequence"/>
</dbReference>
<dbReference type="STRING" id="416944.SAMN05421548_10851"/>
<proteinExistence type="predicted"/>
<keyword evidence="2" id="KW-0732">Signal</keyword>
<evidence type="ECO:0000313" key="4">
    <source>
        <dbReference type="Proteomes" id="UP000198908"/>
    </source>
</evidence>
<dbReference type="AlphaFoldDB" id="A0A1G6MRW0"/>
<evidence type="ECO:0000313" key="3">
    <source>
        <dbReference type="EMBL" id="SDC57716.1"/>
    </source>
</evidence>
<name>A0A1G6MRW0_9BURK</name>
<organism evidence="3 4">
    <name type="scientific">Paraburkholderia lycopersici</name>
    <dbReference type="NCBI Taxonomy" id="416944"/>
    <lineage>
        <taxon>Bacteria</taxon>
        <taxon>Pseudomonadati</taxon>
        <taxon>Pseudomonadota</taxon>
        <taxon>Betaproteobacteria</taxon>
        <taxon>Burkholderiales</taxon>
        <taxon>Burkholderiaceae</taxon>
        <taxon>Paraburkholderia</taxon>
    </lineage>
</organism>
<reference evidence="4" key="1">
    <citation type="submission" date="2016-09" db="EMBL/GenBank/DDBJ databases">
        <authorList>
            <person name="Varghese N."/>
            <person name="Submissions S."/>
        </authorList>
    </citation>
    <scope>NUCLEOTIDE SEQUENCE [LARGE SCALE GENOMIC DNA]</scope>
    <source>
        <strain evidence="4">TNe-862</strain>
    </source>
</reference>
<sequence length="151" mass="15607">MAISTLRSAFCGSCLAARPSRLSLAVVLACASAGAAAQTADAFFGGSGLLVVSRSVYDNRSGNVTPGMSLPPDCNSVQASCPTGGAPYDGTYPAVWNNVLYDPSFGITSRIFLDAITPGGQLVRTLEVPNSTHPGNGHDQLEVRTRSQSVE</sequence>
<accession>A0A1G6MRW0</accession>
<gene>
    <name evidence="3" type="ORF">SAMN05421548_10851</name>
</gene>
<evidence type="ECO:0000256" key="1">
    <source>
        <dbReference type="SAM" id="MobiDB-lite"/>
    </source>
</evidence>
<dbReference type="EMBL" id="FMYQ01000008">
    <property type="protein sequence ID" value="SDC57716.1"/>
    <property type="molecule type" value="Genomic_DNA"/>
</dbReference>
<feature type="signal peptide" evidence="2">
    <location>
        <begin position="1"/>
        <end position="37"/>
    </location>
</feature>
<evidence type="ECO:0000256" key="2">
    <source>
        <dbReference type="SAM" id="SignalP"/>
    </source>
</evidence>
<feature type="chain" id="PRO_5011506173" evidence="2">
    <location>
        <begin position="38"/>
        <end position="151"/>
    </location>
</feature>